<feature type="domain" description="Sodium/calcium exchanger membrane region" evidence="6">
    <location>
        <begin position="236"/>
        <end position="376"/>
    </location>
</feature>
<evidence type="ECO:0000256" key="3">
    <source>
        <dbReference type="ARBA" id="ARBA00022989"/>
    </source>
</evidence>
<proteinExistence type="predicted"/>
<evidence type="ECO:0000256" key="1">
    <source>
        <dbReference type="ARBA" id="ARBA00004141"/>
    </source>
</evidence>
<keyword evidence="3 5" id="KW-1133">Transmembrane helix</keyword>
<gene>
    <name evidence="7" type="ordered locus">Rleg_6051</name>
</gene>
<organism evidence="7 8">
    <name type="scientific">Rhizobium leguminosarum bv. trifolii (strain WSM1325)</name>
    <dbReference type="NCBI Taxonomy" id="395491"/>
    <lineage>
        <taxon>Bacteria</taxon>
        <taxon>Pseudomonadati</taxon>
        <taxon>Pseudomonadota</taxon>
        <taxon>Alphaproteobacteria</taxon>
        <taxon>Hyphomicrobiales</taxon>
        <taxon>Rhizobiaceae</taxon>
        <taxon>Rhizobium/Agrobacterium group</taxon>
        <taxon>Rhizobium</taxon>
    </lineage>
</organism>
<dbReference type="GO" id="GO:0015386">
    <property type="term" value="F:potassium:proton antiporter activity"/>
    <property type="evidence" value="ECO:0007669"/>
    <property type="project" value="TreeGrafter"/>
</dbReference>
<feature type="transmembrane region" description="Helical" evidence="5">
    <location>
        <begin position="175"/>
        <end position="197"/>
    </location>
</feature>
<dbReference type="KEGG" id="rlg:Rleg_6051"/>
<feature type="transmembrane region" description="Helical" evidence="5">
    <location>
        <begin position="359"/>
        <end position="378"/>
    </location>
</feature>
<dbReference type="OrthoDB" id="9787814at2"/>
<feature type="transmembrane region" description="Helical" evidence="5">
    <location>
        <begin position="234"/>
        <end position="253"/>
    </location>
</feature>
<feature type="transmembrane region" description="Helical" evidence="5">
    <location>
        <begin position="145"/>
        <end position="163"/>
    </location>
</feature>
<evidence type="ECO:0000256" key="2">
    <source>
        <dbReference type="ARBA" id="ARBA00022692"/>
    </source>
</evidence>
<dbReference type="Proteomes" id="UP000002256">
    <property type="component" value="Plasmid pR132504"/>
</dbReference>
<dbReference type="PANTHER" id="PTHR37958:SF1">
    <property type="entry name" value="SODIUM-POTASSIUM_PROTON ANTIPORTER CHAA"/>
    <property type="match status" value="1"/>
</dbReference>
<evidence type="ECO:0000313" key="8">
    <source>
        <dbReference type="Proteomes" id="UP000002256"/>
    </source>
</evidence>
<dbReference type="HOGENOM" id="CLU_050648_1_0_5"/>
<keyword evidence="4 5" id="KW-0472">Membrane</keyword>
<feature type="transmembrane region" description="Helical" evidence="5">
    <location>
        <begin position="113"/>
        <end position="133"/>
    </location>
</feature>
<evidence type="ECO:0000256" key="5">
    <source>
        <dbReference type="SAM" id="Phobius"/>
    </source>
</evidence>
<feature type="transmembrane region" description="Helical" evidence="5">
    <location>
        <begin position="259"/>
        <end position="281"/>
    </location>
</feature>
<dbReference type="GO" id="GO:0005886">
    <property type="term" value="C:plasma membrane"/>
    <property type="evidence" value="ECO:0007669"/>
    <property type="project" value="TreeGrafter"/>
</dbReference>
<dbReference type="EMBL" id="CP001626">
    <property type="protein sequence ID" value="ACS60808.1"/>
    <property type="molecule type" value="Genomic_DNA"/>
</dbReference>
<feature type="transmembrane region" description="Helical" evidence="5">
    <location>
        <begin position="46"/>
        <end position="65"/>
    </location>
</feature>
<sequence>MNVLKAGVASETHHPAIPTWTWLSPLLASLLLAVKFLHFVPSDGPVVLVLAGILLAAAVFSAVHHAEVLALKLGEPFGSILLAIAVTVIEVALIVSIMVSGAEGSGSVARDTVFAAVMIVLNGVVGLCLIMGGSRHFEQSFQLKGASSALAVLGTLAALALILPNHTLTVLGPSYSPLQAMFIGIVSLMLWGVFVFVQTVKHRAYFLDAPAEDVIDEDMTEGYHPKPSDREAQACLGLLLVSLVAVVLLAKTLSPSLDAAIDLAGLPHTFVGVVIAAIVLLPEGIAAAKSALKNQLQNSINLALGSAIASIGLTIPSVAVVSLVLDQQLALGISAANTTLLVLTLFVSTLTLGTGRTTVLQGAIHLVIFAVFLLVSAIP</sequence>
<feature type="domain" description="Sodium/calcium exchanger membrane region" evidence="6">
    <location>
        <begin position="46"/>
        <end position="199"/>
    </location>
</feature>
<feature type="transmembrane region" description="Helical" evidence="5">
    <location>
        <begin position="20"/>
        <end position="40"/>
    </location>
</feature>
<reference evidence="7 8" key="1">
    <citation type="journal article" date="2010" name="Stand. Genomic Sci.">
        <title>Complete genome sequence of Rhizobium leguminosarum bv. trifolii strain WSM1325, an effective microsymbiont of annual Mediterranean clovers.</title>
        <authorList>
            <person name="Reeve W."/>
            <person name="O'Hara G."/>
            <person name="Chain P."/>
            <person name="Ardley J."/>
            <person name="Brau L."/>
            <person name="Nandesena K."/>
            <person name="Tiwari R."/>
            <person name="Copeland A."/>
            <person name="Nolan M."/>
            <person name="Han C."/>
            <person name="Brettin T."/>
            <person name="Land M."/>
            <person name="Ovchinikova G."/>
            <person name="Ivanova N."/>
            <person name="Mavromatis K."/>
            <person name="Markowitz V."/>
            <person name="Kyrpides N."/>
            <person name="Melino V."/>
            <person name="Denton M."/>
            <person name="Yates R."/>
            <person name="Howieson J."/>
        </authorList>
    </citation>
    <scope>NUCLEOTIDE SEQUENCE [LARGE SCALE GENOMIC DNA]</scope>
    <source>
        <strain evidence="7 8">WSM1325</strain>
        <plasmid evidence="8">Plasmid pR132504</plasmid>
    </source>
</reference>
<evidence type="ECO:0000256" key="4">
    <source>
        <dbReference type="ARBA" id="ARBA00023136"/>
    </source>
</evidence>
<feature type="transmembrane region" description="Helical" evidence="5">
    <location>
        <begin position="302"/>
        <end position="325"/>
    </location>
</feature>
<dbReference type="GO" id="GO:0015385">
    <property type="term" value="F:sodium:proton antiporter activity"/>
    <property type="evidence" value="ECO:0007669"/>
    <property type="project" value="TreeGrafter"/>
</dbReference>
<geneLocation type="plasmid" evidence="7 8">
    <name>pR132504</name>
</geneLocation>
<keyword evidence="7" id="KW-0614">Plasmid</keyword>
<feature type="transmembrane region" description="Helical" evidence="5">
    <location>
        <begin position="77"/>
        <end position="101"/>
    </location>
</feature>
<dbReference type="Pfam" id="PF01699">
    <property type="entry name" value="Na_Ca_ex"/>
    <property type="match status" value="2"/>
</dbReference>
<accession>C6BA67</accession>
<evidence type="ECO:0000259" key="6">
    <source>
        <dbReference type="Pfam" id="PF01699"/>
    </source>
</evidence>
<dbReference type="AlphaFoldDB" id="C6BA67"/>
<dbReference type="InterPro" id="IPR052946">
    <property type="entry name" value="Alkaline_pH_Ca-Antiporter"/>
</dbReference>
<evidence type="ECO:0000313" key="7">
    <source>
        <dbReference type="EMBL" id="ACS60808.1"/>
    </source>
</evidence>
<feature type="transmembrane region" description="Helical" evidence="5">
    <location>
        <begin position="331"/>
        <end position="352"/>
    </location>
</feature>
<dbReference type="PANTHER" id="PTHR37958">
    <property type="entry name" value="SODIUM-POTASSIUM/PROTON ANTIPORTER CHAA"/>
    <property type="match status" value="1"/>
</dbReference>
<name>C6BA67_RHILS</name>
<comment type="subcellular location">
    <subcellularLocation>
        <location evidence="1">Membrane</location>
        <topology evidence="1">Multi-pass membrane protein</topology>
    </subcellularLocation>
</comment>
<dbReference type="InterPro" id="IPR004837">
    <property type="entry name" value="NaCa_Exmemb"/>
</dbReference>
<keyword evidence="2 5" id="KW-0812">Transmembrane</keyword>
<protein>
    <submittedName>
        <fullName evidence="7">Sodium/calcium exchanger membrane region</fullName>
    </submittedName>
</protein>